<evidence type="ECO:0000256" key="2">
    <source>
        <dbReference type="ARBA" id="ARBA00022723"/>
    </source>
</evidence>
<accession>L1IGZ3</accession>
<keyword evidence="3" id="KW-0560">Oxidoreductase</keyword>
<dbReference type="PANTHER" id="PTHR10543">
    <property type="entry name" value="BETA-CAROTENE DIOXYGENASE"/>
    <property type="match status" value="1"/>
</dbReference>
<name>L1IGZ3_GUITC</name>
<gene>
    <name evidence="6" type="ORF">GUITHDRAFT_118319</name>
</gene>
<dbReference type="GeneID" id="17292261"/>
<proteinExistence type="inferred from homology"/>
<dbReference type="eggNOG" id="KOG1285">
    <property type="taxonomic scope" value="Eukaryota"/>
</dbReference>
<evidence type="ECO:0000313" key="7">
    <source>
        <dbReference type="EnsemblProtists" id="EKX35508"/>
    </source>
</evidence>
<dbReference type="KEGG" id="gtt:GUITHDRAFT_118319"/>
<dbReference type="GO" id="GO:0016121">
    <property type="term" value="P:carotene catabolic process"/>
    <property type="evidence" value="ECO:0007669"/>
    <property type="project" value="TreeGrafter"/>
</dbReference>
<reference evidence="8" key="2">
    <citation type="submission" date="2012-11" db="EMBL/GenBank/DDBJ databases">
        <authorList>
            <person name="Kuo A."/>
            <person name="Curtis B.A."/>
            <person name="Tanifuji G."/>
            <person name="Burki F."/>
            <person name="Gruber A."/>
            <person name="Irimia M."/>
            <person name="Maruyama S."/>
            <person name="Arias M.C."/>
            <person name="Ball S.G."/>
            <person name="Gile G.H."/>
            <person name="Hirakawa Y."/>
            <person name="Hopkins J.F."/>
            <person name="Rensing S.A."/>
            <person name="Schmutz J."/>
            <person name="Symeonidi A."/>
            <person name="Elias M."/>
            <person name="Eveleigh R.J."/>
            <person name="Herman E.K."/>
            <person name="Klute M.J."/>
            <person name="Nakayama T."/>
            <person name="Obornik M."/>
            <person name="Reyes-Prieto A."/>
            <person name="Armbrust E.V."/>
            <person name="Aves S.J."/>
            <person name="Beiko R.G."/>
            <person name="Coutinho P."/>
            <person name="Dacks J.B."/>
            <person name="Durnford D.G."/>
            <person name="Fast N.M."/>
            <person name="Green B.R."/>
            <person name="Grisdale C."/>
            <person name="Hempe F."/>
            <person name="Henrissat B."/>
            <person name="Hoppner M.P."/>
            <person name="Ishida K.-I."/>
            <person name="Kim E."/>
            <person name="Koreny L."/>
            <person name="Kroth P.G."/>
            <person name="Liu Y."/>
            <person name="Malik S.-B."/>
            <person name="Maier U.G."/>
            <person name="McRose D."/>
            <person name="Mock T."/>
            <person name="Neilson J.A."/>
            <person name="Onodera N.T."/>
            <person name="Poole A.M."/>
            <person name="Pritham E.J."/>
            <person name="Richards T.A."/>
            <person name="Rocap G."/>
            <person name="Roy S.W."/>
            <person name="Sarai C."/>
            <person name="Schaack S."/>
            <person name="Shirato S."/>
            <person name="Slamovits C.H."/>
            <person name="Spencer D.F."/>
            <person name="Suzuki S."/>
            <person name="Worden A.Z."/>
            <person name="Zauner S."/>
            <person name="Barry K."/>
            <person name="Bell C."/>
            <person name="Bharti A.K."/>
            <person name="Crow J.A."/>
            <person name="Grimwood J."/>
            <person name="Kramer R."/>
            <person name="Lindquist E."/>
            <person name="Lucas S."/>
            <person name="Salamov A."/>
            <person name="McFadden G.I."/>
            <person name="Lane C.E."/>
            <person name="Keeling P.J."/>
            <person name="Gray M.W."/>
            <person name="Grigoriev I.V."/>
            <person name="Archibald J.M."/>
        </authorList>
    </citation>
    <scope>NUCLEOTIDE SEQUENCE</scope>
    <source>
        <strain evidence="8">CCMP2712</strain>
    </source>
</reference>
<keyword evidence="2 5" id="KW-0479">Metal-binding</keyword>
<dbReference type="STRING" id="905079.L1IGZ3"/>
<dbReference type="HOGENOM" id="CLU_016472_1_2_1"/>
<dbReference type="PaxDb" id="55529-EKX35508"/>
<dbReference type="InterPro" id="IPR004294">
    <property type="entry name" value="Carotenoid_Oase"/>
</dbReference>
<reference evidence="7" key="3">
    <citation type="submission" date="2016-03" db="UniProtKB">
        <authorList>
            <consortium name="EnsemblProtists"/>
        </authorList>
    </citation>
    <scope>IDENTIFICATION</scope>
</reference>
<protein>
    <submittedName>
        <fullName evidence="6 7">Uncharacterized protein</fullName>
    </submittedName>
</protein>
<dbReference type="AlphaFoldDB" id="L1IGZ3"/>
<dbReference type="GO" id="GO:0046872">
    <property type="term" value="F:metal ion binding"/>
    <property type="evidence" value="ECO:0007669"/>
    <property type="project" value="UniProtKB-KW"/>
</dbReference>
<dbReference type="Pfam" id="PF03055">
    <property type="entry name" value="RPE65"/>
    <property type="match status" value="1"/>
</dbReference>
<evidence type="ECO:0000256" key="1">
    <source>
        <dbReference type="ARBA" id="ARBA00006787"/>
    </source>
</evidence>
<feature type="binding site" evidence="5">
    <location>
        <position position="218"/>
    </location>
    <ligand>
        <name>Fe cation</name>
        <dbReference type="ChEBI" id="CHEBI:24875"/>
        <note>catalytic</note>
    </ligand>
</feature>
<dbReference type="Proteomes" id="UP000011087">
    <property type="component" value="Unassembled WGS sequence"/>
</dbReference>
<evidence type="ECO:0000313" key="8">
    <source>
        <dbReference type="Proteomes" id="UP000011087"/>
    </source>
</evidence>
<feature type="binding site" evidence="5">
    <location>
        <position position="271"/>
    </location>
    <ligand>
        <name>Fe cation</name>
        <dbReference type="ChEBI" id="CHEBI:24875"/>
        <note>catalytic</note>
    </ligand>
</feature>
<feature type="binding site" evidence="5">
    <location>
        <position position="342"/>
    </location>
    <ligand>
        <name>Fe cation</name>
        <dbReference type="ChEBI" id="CHEBI:24875"/>
        <note>catalytic</note>
    </ligand>
</feature>
<dbReference type="OrthoDB" id="407010at2759"/>
<dbReference type="OMA" id="WHIGDYN"/>
<organism evidence="6">
    <name type="scientific">Guillardia theta (strain CCMP2712)</name>
    <name type="common">Cryptophyte</name>
    <dbReference type="NCBI Taxonomy" id="905079"/>
    <lineage>
        <taxon>Eukaryota</taxon>
        <taxon>Cryptophyceae</taxon>
        <taxon>Pyrenomonadales</taxon>
        <taxon>Geminigeraceae</taxon>
        <taxon>Guillardia</taxon>
    </lineage>
</organism>
<dbReference type="GO" id="GO:0010436">
    <property type="term" value="F:carotenoid dioxygenase activity"/>
    <property type="evidence" value="ECO:0007669"/>
    <property type="project" value="TreeGrafter"/>
</dbReference>
<evidence type="ECO:0000256" key="3">
    <source>
        <dbReference type="ARBA" id="ARBA00023002"/>
    </source>
</evidence>
<reference evidence="6 8" key="1">
    <citation type="journal article" date="2012" name="Nature">
        <title>Algal genomes reveal evolutionary mosaicism and the fate of nucleomorphs.</title>
        <authorList>
            <consortium name="DOE Joint Genome Institute"/>
            <person name="Curtis B.A."/>
            <person name="Tanifuji G."/>
            <person name="Burki F."/>
            <person name="Gruber A."/>
            <person name="Irimia M."/>
            <person name="Maruyama S."/>
            <person name="Arias M.C."/>
            <person name="Ball S.G."/>
            <person name="Gile G.H."/>
            <person name="Hirakawa Y."/>
            <person name="Hopkins J.F."/>
            <person name="Kuo A."/>
            <person name="Rensing S.A."/>
            <person name="Schmutz J."/>
            <person name="Symeonidi A."/>
            <person name="Elias M."/>
            <person name="Eveleigh R.J."/>
            <person name="Herman E.K."/>
            <person name="Klute M.J."/>
            <person name="Nakayama T."/>
            <person name="Obornik M."/>
            <person name="Reyes-Prieto A."/>
            <person name="Armbrust E.V."/>
            <person name="Aves S.J."/>
            <person name="Beiko R.G."/>
            <person name="Coutinho P."/>
            <person name="Dacks J.B."/>
            <person name="Durnford D.G."/>
            <person name="Fast N.M."/>
            <person name="Green B.R."/>
            <person name="Grisdale C.J."/>
            <person name="Hempel F."/>
            <person name="Henrissat B."/>
            <person name="Hoppner M.P."/>
            <person name="Ishida K."/>
            <person name="Kim E."/>
            <person name="Koreny L."/>
            <person name="Kroth P.G."/>
            <person name="Liu Y."/>
            <person name="Malik S.B."/>
            <person name="Maier U.G."/>
            <person name="McRose D."/>
            <person name="Mock T."/>
            <person name="Neilson J.A."/>
            <person name="Onodera N.T."/>
            <person name="Poole A.M."/>
            <person name="Pritham E.J."/>
            <person name="Richards T.A."/>
            <person name="Rocap G."/>
            <person name="Roy S.W."/>
            <person name="Sarai C."/>
            <person name="Schaack S."/>
            <person name="Shirato S."/>
            <person name="Slamovits C.H."/>
            <person name="Spencer D.F."/>
            <person name="Suzuki S."/>
            <person name="Worden A.Z."/>
            <person name="Zauner S."/>
            <person name="Barry K."/>
            <person name="Bell C."/>
            <person name="Bharti A.K."/>
            <person name="Crow J.A."/>
            <person name="Grimwood J."/>
            <person name="Kramer R."/>
            <person name="Lindquist E."/>
            <person name="Lucas S."/>
            <person name="Salamov A."/>
            <person name="McFadden G.I."/>
            <person name="Lane C.E."/>
            <person name="Keeling P.J."/>
            <person name="Gray M.W."/>
            <person name="Grigoriev I.V."/>
            <person name="Archibald J.M."/>
        </authorList>
    </citation>
    <scope>NUCLEOTIDE SEQUENCE</scope>
    <source>
        <strain evidence="6 8">CCMP2712</strain>
    </source>
</reference>
<evidence type="ECO:0000313" key="6">
    <source>
        <dbReference type="EMBL" id="EKX35508.1"/>
    </source>
</evidence>
<comment type="similarity">
    <text evidence="1">Belongs to the carotenoid oxygenase family.</text>
</comment>
<feature type="binding site" evidence="5">
    <location>
        <position position="539"/>
    </location>
    <ligand>
        <name>Fe cation</name>
        <dbReference type="ChEBI" id="CHEBI:24875"/>
        <note>catalytic</note>
    </ligand>
</feature>
<dbReference type="PANTHER" id="PTHR10543:SF24">
    <property type="entry name" value="CAROTENOID ISOMEROOXYGENASE"/>
    <property type="match status" value="1"/>
</dbReference>
<dbReference type="EMBL" id="JH993089">
    <property type="protein sequence ID" value="EKX35508.1"/>
    <property type="molecule type" value="Genomic_DNA"/>
</dbReference>
<comment type="cofactor">
    <cofactor evidence="5">
        <name>Fe(2+)</name>
        <dbReference type="ChEBI" id="CHEBI:29033"/>
    </cofactor>
    <text evidence="5">Binds 1 Fe(2+) ion per subunit.</text>
</comment>
<evidence type="ECO:0000256" key="5">
    <source>
        <dbReference type="PIRSR" id="PIRSR604294-1"/>
    </source>
</evidence>
<keyword evidence="4 5" id="KW-0408">Iron</keyword>
<dbReference type="RefSeq" id="XP_005822488.1">
    <property type="nucleotide sequence ID" value="XM_005822431.1"/>
</dbReference>
<keyword evidence="8" id="KW-1185">Reference proteome</keyword>
<evidence type="ECO:0000256" key="4">
    <source>
        <dbReference type="ARBA" id="ARBA00023004"/>
    </source>
</evidence>
<dbReference type="EnsemblProtists" id="EKX35508">
    <property type="protein sequence ID" value="EKX35508"/>
    <property type="gene ID" value="GUITHDRAFT_118319"/>
</dbReference>
<sequence length="547" mass="61677">MLPLSSFHAAACCVSMIYQLRCPHPRREGLIPHQSAAGKAFSKWWEESREQTLVPKKLQHKGVFPSFLNGLLLRNGPAIWSGKGRSYTHAFDGLAKLTKFEVKEGEVWYSSRFVRSQWYKRMVEEEEDAPKAISVGPTDPPLNQLDKLLALFNSDSFDNAPVNVHQLGGQLGPWVAVTDAPLAMEFDRETLETRGRLDKRYVNSVCQLGGLLLFSTAHPLPCPVTGQTINYFLELNVLQGNRALLVRTDDKLARQLVGSVRLAAGEIPYVHSFGLTRTGKAILMLCPLRMPPAALLNGSFMPSLEWCGEGEGDRTRIYVFDLKESKVEPSWTFEADPLFFYHCINAYEEEEEIVVELCGYNTPDIATSPHAFAYLPNMKDGQERKKQARDGSLYRMKLPLKQQGHVTVKKLEAPCDGMEMTFELPTINPQLVGKKHRHVYGYTGFGRGDESDFTEWAVLKISTDDDGVTSVLKWEEEQTYPSEPTFVPRPDGKEEDDGVVLVQMFDGKREESFLLCLDAKNMKEIGRAYTGQRSSPQFHGQFVQNNQ</sequence>